<reference evidence="3" key="2">
    <citation type="submission" date="2015-01" db="EMBL/GenBank/DDBJ databases">
        <title>Evolutionary Origins and Diversification of the Mycorrhizal Mutualists.</title>
        <authorList>
            <consortium name="DOE Joint Genome Institute"/>
            <consortium name="Mycorrhizal Genomics Consortium"/>
            <person name="Kohler A."/>
            <person name="Kuo A."/>
            <person name="Nagy L.G."/>
            <person name="Floudas D."/>
            <person name="Copeland A."/>
            <person name="Barry K.W."/>
            <person name="Cichocki N."/>
            <person name="Veneault-Fourrey C."/>
            <person name="LaButti K."/>
            <person name="Lindquist E.A."/>
            <person name="Lipzen A."/>
            <person name="Lundell T."/>
            <person name="Morin E."/>
            <person name="Murat C."/>
            <person name="Riley R."/>
            <person name="Ohm R."/>
            <person name="Sun H."/>
            <person name="Tunlid A."/>
            <person name="Henrissat B."/>
            <person name="Grigoriev I.V."/>
            <person name="Hibbett D.S."/>
            <person name="Martin F."/>
        </authorList>
    </citation>
    <scope>NUCLEOTIDE SEQUENCE [LARGE SCALE GENOMIC DNA]</scope>
    <source>
        <strain evidence="3">Marx 270</strain>
    </source>
</reference>
<proteinExistence type="predicted"/>
<reference evidence="2 3" key="1">
    <citation type="submission" date="2014-04" db="EMBL/GenBank/DDBJ databases">
        <authorList>
            <consortium name="DOE Joint Genome Institute"/>
            <person name="Kuo A."/>
            <person name="Kohler A."/>
            <person name="Costa M.D."/>
            <person name="Nagy L.G."/>
            <person name="Floudas D."/>
            <person name="Copeland A."/>
            <person name="Barry K.W."/>
            <person name="Cichocki N."/>
            <person name="Veneault-Fourrey C."/>
            <person name="LaButti K."/>
            <person name="Lindquist E.A."/>
            <person name="Lipzen A."/>
            <person name="Lundell T."/>
            <person name="Morin E."/>
            <person name="Murat C."/>
            <person name="Sun H."/>
            <person name="Tunlid A."/>
            <person name="Henrissat B."/>
            <person name="Grigoriev I.V."/>
            <person name="Hibbett D.S."/>
            <person name="Martin F."/>
            <person name="Nordberg H.P."/>
            <person name="Cantor M.N."/>
            <person name="Hua S.X."/>
        </authorList>
    </citation>
    <scope>NUCLEOTIDE SEQUENCE [LARGE SCALE GENOMIC DNA]</scope>
    <source>
        <strain evidence="2 3">Marx 270</strain>
    </source>
</reference>
<gene>
    <name evidence="2" type="ORF">M404DRAFT_26533</name>
</gene>
<feature type="compositionally biased region" description="Low complexity" evidence="1">
    <location>
        <begin position="187"/>
        <end position="199"/>
    </location>
</feature>
<dbReference type="AlphaFoldDB" id="A0A0C3P8A9"/>
<organism evidence="2 3">
    <name type="scientific">Pisolithus tinctorius Marx 270</name>
    <dbReference type="NCBI Taxonomy" id="870435"/>
    <lineage>
        <taxon>Eukaryota</taxon>
        <taxon>Fungi</taxon>
        <taxon>Dikarya</taxon>
        <taxon>Basidiomycota</taxon>
        <taxon>Agaricomycotina</taxon>
        <taxon>Agaricomycetes</taxon>
        <taxon>Agaricomycetidae</taxon>
        <taxon>Boletales</taxon>
        <taxon>Sclerodermatineae</taxon>
        <taxon>Pisolithaceae</taxon>
        <taxon>Pisolithus</taxon>
    </lineage>
</organism>
<keyword evidence="3" id="KW-1185">Reference proteome</keyword>
<dbReference type="Proteomes" id="UP000054217">
    <property type="component" value="Unassembled WGS sequence"/>
</dbReference>
<dbReference type="OrthoDB" id="2706836at2759"/>
<evidence type="ECO:0000313" key="2">
    <source>
        <dbReference type="EMBL" id="KIO03921.1"/>
    </source>
</evidence>
<evidence type="ECO:0000313" key="3">
    <source>
        <dbReference type="Proteomes" id="UP000054217"/>
    </source>
</evidence>
<protein>
    <submittedName>
        <fullName evidence="2">Uncharacterized protein</fullName>
    </submittedName>
</protein>
<dbReference type="HOGENOM" id="CLU_017713_0_0_1"/>
<dbReference type="EMBL" id="KN831973">
    <property type="protein sequence ID" value="KIO03921.1"/>
    <property type="molecule type" value="Genomic_DNA"/>
</dbReference>
<feature type="region of interest" description="Disordered" evidence="1">
    <location>
        <begin position="112"/>
        <end position="230"/>
    </location>
</feature>
<sequence length="302" mass="33108">MRINNNLYAYEGEKIDSMKCNLRLHIVPPVPVGKRPYSWAIWFEGGILGPIALFNTADDIHQLYARALQEPEDKAPCIQKVQDLITYLNLWKRCKLGLNKVINLALSKWKPPAWSSKKSHKRREALKEKGKAAQPQGEEEQASAVGIPPPMSGPSGGAPALQEQIADAPLGSTPVPDTQQVSEQRPRPSSQAQSSTRTQPPHKAKGAKPSGGKSRGIPKLPSNAPPLDSSVKAWREFINKEQRCPRWGKDSESTLMAMLTGVLGTSSRPDDSNAEADPPSLCNVQGFLLYKHLVPVPQSHRA</sequence>
<dbReference type="InParanoid" id="A0A0C3P8A9"/>
<accession>A0A0C3P8A9</accession>
<evidence type="ECO:0000256" key="1">
    <source>
        <dbReference type="SAM" id="MobiDB-lite"/>
    </source>
</evidence>
<name>A0A0C3P8A9_PISTI</name>